<sequence>MTVVPVVTVGAGPTGLTAATLLAQHGVECLVLDR</sequence>
<dbReference type="AlphaFoldDB" id="A0A1C4WRT1"/>
<evidence type="ECO:0000259" key="1">
    <source>
        <dbReference type="Pfam" id="PF01494"/>
    </source>
</evidence>
<dbReference type="Proteomes" id="UP000199375">
    <property type="component" value="Unassembled WGS sequence"/>
</dbReference>
<dbReference type="Pfam" id="PF01494">
    <property type="entry name" value="FAD_binding_3"/>
    <property type="match status" value="1"/>
</dbReference>
<proteinExistence type="predicted"/>
<evidence type="ECO:0000313" key="3">
    <source>
        <dbReference type="Proteomes" id="UP000199375"/>
    </source>
</evidence>
<dbReference type="GO" id="GO:0071949">
    <property type="term" value="F:FAD binding"/>
    <property type="evidence" value="ECO:0007669"/>
    <property type="project" value="InterPro"/>
</dbReference>
<name>A0A1C4WRT1_9ACTN</name>
<dbReference type="RefSeq" id="WP_218107029.1">
    <property type="nucleotide sequence ID" value="NZ_FMCW01000017.1"/>
</dbReference>
<organism evidence="2 3">
    <name type="scientific">Micromonospora haikouensis</name>
    <dbReference type="NCBI Taxonomy" id="686309"/>
    <lineage>
        <taxon>Bacteria</taxon>
        <taxon>Bacillati</taxon>
        <taxon>Actinomycetota</taxon>
        <taxon>Actinomycetes</taxon>
        <taxon>Micromonosporales</taxon>
        <taxon>Micromonosporaceae</taxon>
        <taxon>Micromonospora</taxon>
    </lineage>
</organism>
<evidence type="ECO:0000313" key="2">
    <source>
        <dbReference type="EMBL" id="SCE98859.1"/>
    </source>
</evidence>
<dbReference type="InterPro" id="IPR036188">
    <property type="entry name" value="FAD/NAD-bd_sf"/>
</dbReference>
<dbReference type="EMBL" id="FMCW01000017">
    <property type="protein sequence ID" value="SCE98859.1"/>
    <property type="molecule type" value="Genomic_DNA"/>
</dbReference>
<reference evidence="2 3" key="1">
    <citation type="submission" date="2016-06" db="EMBL/GenBank/DDBJ databases">
        <authorList>
            <person name="Kjaerup R.B."/>
            <person name="Dalgaard T.S."/>
            <person name="Juul-Madsen H.R."/>
        </authorList>
    </citation>
    <scope>NUCLEOTIDE SEQUENCE [LARGE SCALE GENOMIC DNA]</scope>
    <source>
        <strain evidence="2 3">DSM 45626</strain>
    </source>
</reference>
<feature type="domain" description="FAD-binding" evidence="1">
    <location>
        <begin position="4"/>
        <end position="34"/>
    </location>
</feature>
<dbReference type="InterPro" id="IPR002938">
    <property type="entry name" value="FAD-bd"/>
</dbReference>
<protein>
    <submittedName>
        <fullName evidence="2">FAD binding domain-containing protein</fullName>
    </submittedName>
</protein>
<dbReference type="Gene3D" id="3.50.50.60">
    <property type="entry name" value="FAD/NAD(P)-binding domain"/>
    <property type="match status" value="1"/>
</dbReference>
<gene>
    <name evidence="2" type="ORF">GA0070558_117128</name>
</gene>
<accession>A0A1C4WRT1</accession>
<dbReference type="SUPFAM" id="SSF51905">
    <property type="entry name" value="FAD/NAD(P)-binding domain"/>
    <property type="match status" value="1"/>
</dbReference>